<evidence type="ECO:0000256" key="3">
    <source>
        <dbReference type="ARBA" id="ARBA00022692"/>
    </source>
</evidence>
<evidence type="ECO:0000256" key="5">
    <source>
        <dbReference type="ARBA" id="ARBA00023136"/>
    </source>
</evidence>
<reference evidence="7" key="1">
    <citation type="submission" date="2021-03" db="EMBL/GenBank/DDBJ databases">
        <authorList>
            <person name="Ping X."/>
        </authorList>
    </citation>
    <scope>NUCLEOTIDE SEQUENCE</scope>
    <source>
        <strain evidence="7">E313</strain>
    </source>
</reference>
<proteinExistence type="inferred from homology"/>
<protein>
    <submittedName>
        <fullName evidence="7">Tryptophan-rich sensory protein</fullName>
    </submittedName>
</protein>
<feature type="transmembrane region" description="Helical" evidence="6">
    <location>
        <begin position="62"/>
        <end position="80"/>
    </location>
</feature>
<feature type="transmembrane region" description="Helical" evidence="6">
    <location>
        <begin position="21"/>
        <end position="42"/>
    </location>
</feature>
<feature type="transmembrane region" description="Helical" evidence="6">
    <location>
        <begin position="148"/>
        <end position="169"/>
    </location>
</feature>
<dbReference type="InterPro" id="IPR038330">
    <property type="entry name" value="TspO/MBR-related_sf"/>
</dbReference>
<comment type="subcellular location">
    <subcellularLocation>
        <location evidence="1">Membrane</location>
        <topology evidence="1">Multi-pass membrane protein</topology>
    </subcellularLocation>
</comment>
<dbReference type="PIRSF" id="PIRSF005859">
    <property type="entry name" value="PBR"/>
    <property type="match status" value="1"/>
</dbReference>
<evidence type="ECO:0000256" key="1">
    <source>
        <dbReference type="ARBA" id="ARBA00004141"/>
    </source>
</evidence>
<dbReference type="Proteomes" id="UP000778797">
    <property type="component" value="Unassembled WGS sequence"/>
</dbReference>
<keyword evidence="3 6" id="KW-0812">Transmembrane</keyword>
<comment type="similarity">
    <text evidence="2">Belongs to the TspO/BZRP family.</text>
</comment>
<comment type="caution">
    <text evidence="7">The sequence shown here is derived from an EMBL/GenBank/DDBJ whole genome shotgun (WGS) entry which is preliminary data.</text>
</comment>
<keyword evidence="4 6" id="KW-1133">Transmembrane helix</keyword>
<evidence type="ECO:0000256" key="6">
    <source>
        <dbReference type="SAM" id="Phobius"/>
    </source>
</evidence>
<dbReference type="Pfam" id="PF03073">
    <property type="entry name" value="TspO_MBR"/>
    <property type="match status" value="1"/>
</dbReference>
<sequence length="171" mass="19760">MCSTDTRSIKQIKTASILKKTYWILLFLFINFGGLALGILLMNDGPRSQWYLNLNKAPWTPPGWVFGAAWTLIMVCFSIYLSDLFTIRNSKFVKILFVIQVVLNISWNFVFFNQHLINIGVLNISLLTLLIFYLFISFGDDTLSKSKYLLLPYMIWLCIATSLNTYIAIYN</sequence>
<evidence type="ECO:0000313" key="7">
    <source>
        <dbReference type="EMBL" id="MCC1484280.1"/>
    </source>
</evidence>
<accession>A0ABS8ENZ0</accession>
<reference evidence="7" key="2">
    <citation type="submission" date="2021-10" db="EMBL/GenBank/DDBJ databases">
        <title>Genome of Winogradskyella sp. E313.</title>
        <authorList>
            <person name="Zhou Y."/>
        </authorList>
    </citation>
    <scope>NUCLEOTIDE SEQUENCE</scope>
    <source>
        <strain evidence="7">E313</strain>
    </source>
</reference>
<dbReference type="PANTHER" id="PTHR10057">
    <property type="entry name" value="PERIPHERAL-TYPE BENZODIAZEPINE RECEPTOR"/>
    <property type="match status" value="1"/>
</dbReference>
<evidence type="ECO:0000256" key="4">
    <source>
        <dbReference type="ARBA" id="ARBA00022989"/>
    </source>
</evidence>
<dbReference type="PANTHER" id="PTHR10057:SF0">
    <property type="entry name" value="TRANSLOCATOR PROTEIN"/>
    <property type="match status" value="1"/>
</dbReference>
<dbReference type="CDD" id="cd15904">
    <property type="entry name" value="TSPO_MBR"/>
    <property type="match status" value="1"/>
</dbReference>
<dbReference type="EMBL" id="JAFMPT010000006">
    <property type="protein sequence ID" value="MCC1484280.1"/>
    <property type="molecule type" value="Genomic_DNA"/>
</dbReference>
<evidence type="ECO:0000313" key="8">
    <source>
        <dbReference type="Proteomes" id="UP000778797"/>
    </source>
</evidence>
<evidence type="ECO:0000256" key="2">
    <source>
        <dbReference type="ARBA" id="ARBA00007524"/>
    </source>
</evidence>
<feature type="transmembrane region" description="Helical" evidence="6">
    <location>
        <begin position="92"/>
        <end position="110"/>
    </location>
</feature>
<gene>
    <name evidence="7" type="ORF">J1C55_06760</name>
</gene>
<dbReference type="InterPro" id="IPR004307">
    <property type="entry name" value="TspO_MBR"/>
</dbReference>
<name>A0ABS8ENZ0_9FLAO</name>
<dbReference type="Gene3D" id="1.20.1260.100">
    <property type="entry name" value="TspO/MBR protein"/>
    <property type="match status" value="1"/>
</dbReference>
<keyword evidence="5 6" id="KW-0472">Membrane</keyword>
<keyword evidence="8" id="KW-1185">Reference proteome</keyword>
<feature type="transmembrane region" description="Helical" evidence="6">
    <location>
        <begin position="116"/>
        <end position="136"/>
    </location>
</feature>
<organism evidence="7 8">
    <name type="scientific">Winogradskyella immobilis</name>
    <dbReference type="NCBI Taxonomy" id="2816852"/>
    <lineage>
        <taxon>Bacteria</taxon>
        <taxon>Pseudomonadati</taxon>
        <taxon>Bacteroidota</taxon>
        <taxon>Flavobacteriia</taxon>
        <taxon>Flavobacteriales</taxon>
        <taxon>Flavobacteriaceae</taxon>
        <taxon>Winogradskyella</taxon>
    </lineage>
</organism>